<keyword evidence="2" id="KW-1185">Reference proteome</keyword>
<protein>
    <submittedName>
        <fullName evidence="1">Uncharacterized protein</fullName>
    </submittedName>
</protein>
<dbReference type="AlphaFoldDB" id="W2UYU1"/>
<organism evidence="1 2">
    <name type="scientific">Candidatus Xenolissoclinum pacificiensis L6</name>
    <dbReference type="NCBI Taxonomy" id="1401685"/>
    <lineage>
        <taxon>Bacteria</taxon>
        <taxon>Pseudomonadati</taxon>
        <taxon>Pseudomonadota</taxon>
        <taxon>Alphaproteobacteria</taxon>
        <taxon>Rickettsiales</taxon>
        <taxon>Anaplasmataceae</taxon>
        <taxon>Candidatus Xenolissoclinum</taxon>
    </lineage>
</organism>
<evidence type="ECO:0000313" key="2">
    <source>
        <dbReference type="Proteomes" id="UP000018951"/>
    </source>
</evidence>
<dbReference type="EMBL" id="AXCJ01000008">
    <property type="protein sequence ID" value="ETO91099.1"/>
    <property type="molecule type" value="Genomic_DNA"/>
</dbReference>
<reference evidence="1 2" key="1">
    <citation type="journal article" date="2013" name="PLoS ONE">
        <title>Bacterial endosymbiosis in a chordate host: long-term co-evolution and conservation of secondary metabolism.</title>
        <authorList>
            <person name="Kwan J.C."/>
            <person name="Schmidt E.W."/>
        </authorList>
    </citation>
    <scope>NUCLEOTIDE SEQUENCE [LARGE SCALE GENOMIC DNA]</scope>
    <source>
        <strain evidence="2">L6</strain>
    </source>
</reference>
<dbReference type="Proteomes" id="UP000018951">
    <property type="component" value="Unassembled WGS sequence"/>
</dbReference>
<sequence length="403" mass="42860">MISNAIFKISNNKSIVNQTIIIVAMTVIAISPLTSHTKQYFSIAYSPLIMGGVDIMFEGINGAENTNTNTIDSNKFDMTFDAFRIDESIQMSNGIRFAVTAGIAGITTIPDPITFVLSEAAVSGSAILPVDVVYTGELHASNTDTDTGSLRVTSITTGAVSNQTTETDIVSQQITIQGIQDMFIGVQAGYGRMINRMMPYVDVGAGVINTTLNFASGSTDAWGIGLHGRIGLNYMISSDIGIFADYTFMSQLETAFDTAMTGMISCVHKMPESFSVAGTDLMTVDAMSGGLNPNSVDVNVTKNGANNMITLTNSDAQFTAEGTLGSLTIPSLNNVTGAISINGTDTDAIMEPVTLSVPITYNYRNVSYSSSDSIPSATTVKEYKAKIESKYTHHFAIGIIMDV</sequence>
<dbReference type="Gene3D" id="2.40.160.20">
    <property type="match status" value="1"/>
</dbReference>
<gene>
    <name evidence="1" type="ORF">P857_585</name>
</gene>
<evidence type="ECO:0000313" key="1">
    <source>
        <dbReference type="EMBL" id="ETO91099.1"/>
    </source>
</evidence>
<name>W2UYU1_9RICK</name>
<comment type="caution">
    <text evidence="1">The sequence shown here is derived from an EMBL/GenBank/DDBJ whole genome shotgun (WGS) entry which is preliminary data.</text>
</comment>
<dbReference type="SUPFAM" id="SSF56925">
    <property type="entry name" value="OMPA-like"/>
    <property type="match status" value="1"/>
</dbReference>
<accession>W2UYU1</accession>
<proteinExistence type="predicted"/>
<dbReference type="InterPro" id="IPR011250">
    <property type="entry name" value="OMP/PagP_B-barrel"/>
</dbReference>